<protein>
    <recommendedName>
        <fullName evidence="7">Indoleamine 2,3-dioxygenase</fullName>
    </recommendedName>
</protein>
<dbReference type="GO" id="GO:0033754">
    <property type="term" value="F:indoleamine 2,3-dioxygenase activity"/>
    <property type="evidence" value="ECO:0007669"/>
    <property type="project" value="TreeGrafter"/>
</dbReference>
<dbReference type="InterPro" id="IPR037217">
    <property type="entry name" value="Trp/Indoleamine_2_3_dOase-like"/>
</dbReference>
<dbReference type="Proteomes" id="UP001212152">
    <property type="component" value="Unassembled WGS sequence"/>
</dbReference>
<feature type="binding site" description="proximal binding residue" evidence="4">
    <location>
        <position position="405"/>
    </location>
    <ligand>
        <name>heme b</name>
        <dbReference type="ChEBI" id="CHEBI:60344"/>
    </ligand>
    <ligandPart>
        <name>Fe</name>
        <dbReference type="ChEBI" id="CHEBI:18248"/>
    </ligandPart>
</feature>
<keyword evidence="2 4" id="KW-0479">Metal-binding</keyword>
<comment type="caution">
    <text evidence="5">The sequence shown here is derived from an EMBL/GenBank/DDBJ whole genome shotgun (WGS) entry which is preliminary data.</text>
</comment>
<dbReference type="PANTHER" id="PTHR28657:SF5">
    <property type="entry name" value="INDOLEAMINE 2,3-DIOXYGENASE"/>
    <property type="match status" value="1"/>
</dbReference>
<sequence length="505" mass="56568">MIKNICLDDYDISPLLGLLSPEPPCTRLSAQCYGLWEALVCEVTALLLHKTFRSRVHQLPVLSSSALATRREYQRAFHILALLAHAYVWGLEGEKVMQVLPKALSLPWLEISAYLGMRPVSTHAAMALWNWRKVKPSLSVSRNSITTLELTRGGVDESWFFLVAVGVEAAGGPALAALVSAIECTARRDSSSLATHLTQIAVHVRQMSAVLDRMREHCDPYVFYKYIRRHLSGWNDRKVFPRGLIYEGDDGRIRQAEKDEIRWVKLTFGEDDQRDYTSSNAALPSSETSASAEDLVEGARYGGASAAQSSLLSALDIGLGVRHYQHAQNPDLPRRPSIFLREMQWHMPKLHRQLLYDLERGPAVHAFVDELPRDASPDRAADGVHPCVRAYNAALHCIEDFRSRHLQIVETYIIEPARAAAAAEAAAVEKRSKGEAEQDMHAYGTGGAGHLISFLQDYHLCDVWKRMYTRLCASNTVRFQHTQLISKDQVCQLAICSNIIAVRQF</sequence>
<keyword evidence="4" id="KW-0349">Heme</keyword>
<evidence type="ECO:0000256" key="1">
    <source>
        <dbReference type="ARBA" id="ARBA00007119"/>
    </source>
</evidence>
<dbReference type="SUPFAM" id="SSF140959">
    <property type="entry name" value="Indolic compounds 2,3-dioxygenase-like"/>
    <property type="match status" value="1"/>
</dbReference>
<organism evidence="5 6">
    <name type="scientific">Geranomyces variabilis</name>
    <dbReference type="NCBI Taxonomy" id="109894"/>
    <lineage>
        <taxon>Eukaryota</taxon>
        <taxon>Fungi</taxon>
        <taxon>Fungi incertae sedis</taxon>
        <taxon>Chytridiomycota</taxon>
        <taxon>Chytridiomycota incertae sedis</taxon>
        <taxon>Chytridiomycetes</taxon>
        <taxon>Spizellomycetales</taxon>
        <taxon>Powellomycetaceae</taxon>
        <taxon>Geranomyces</taxon>
    </lineage>
</organism>
<evidence type="ECO:0000256" key="3">
    <source>
        <dbReference type="ARBA" id="ARBA00023004"/>
    </source>
</evidence>
<reference evidence="5" key="1">
    <citation type="submission" date="2020-05" db="EMBL/GenBank/DDBJ databases">
        <title>Phylogenomic resolution of chytrid fungi.</title>
        <authorList>
            <person name="Stajich J.E."/>
            <person name="Amses K."/>
            <person name="Simmons R."/>
            <person name="Seto K."/>
            <person name="Myers J."/>
            <person name="Bonds A."/>
            <person name="Quandt C.A."/>
            <person name="Barry K."/>
            <person name="Liu P."/>
            <person name="Grigoriev I."/>
            <person name="Longcore J.E."/>
            <person name="James T.Y."/>
        </authorList>
    </citation>
    <scope>NUCLEOTIDE SEQUENCE</scope>
    <source>
        <strain evidence="5">JEL0379</strain>
    </source>
</reference>
<dbReference type="Pfam" id="PF01231">
    <property type="entry name" value="IDO"/>
    <property type="match status" value="2"/>
</dbReference>
<evidence type="ECO:0000256" key="2">
    <source>
        <dbReference type="ARBA" id="ARBA00022723"/>
    </source>
</evidence>
<dbReference type="GO" id="GO:0034354">
    <property type="term" value="P:'de novo' NAD+ biosynthetic process from L-tryptophan"/>
    <property type="evidence" value="ECO:0007669"/>
    <property type="project" value="TreeGrafter"/>
</dbReference>
<evidence type="ECO:0008006" key="7">
    <source>
        <dbReference type="Google" id="ProtNLM"/>
    </source>
</evidence>
<keyword evidence="6" id="KW-1185">Reference proteome</keyword>
<gene>
    <name evidence="5" type="ORF">HDU87_008364</name>
</gene>
<evidence type="ECO:0000313" key="6">
    <source>
        <dbReference type="Proteomes" id="UP001212152"/>
    </source>
</evidence>
<dbReference type="Gene3D" id="1.20.58.480">
    <property type="match status" value="1"/>
</dbReference>
<dbReference type="InterPro" id="IPR000898">
    <property type="entry name" value="Indolamine_dOase"/>
</dbReference>
<evidence type="ECO:0000256" key="4">
    <source>
        <dbReference type="PIRSR" id="PIRSR600898-1"/>
    </source>
</evidence>
<dbReference type="AlphaFoldDB" id="A0AAD5XP87"/>
<dbReference type="GO" id="GO:0020037">
    <property type="term" value="F:heme binding"/>
    <property type="evidence" value="ECO:0007669"/>
    <property type="project" value="InterPro"/>
</dbReference>
<dbReference type="GO" id="GO:0019441">
    <property type="term" value="P:L-tryptophan catabolic process to kynurenine"/>
    <property type="evidence" value="ECO:0007669"/>
    <property type="project" value="InterPro"/>
</dbReference>
<comment type="similarity">
    <text evidence="1">Belongs to the indoleamine 2,3-dioxygenase family.</text>
</comment>
<dbReference type="EMBL" id="JADGJQ010000087">
    <property type="protein sequence ID" value="KAJ3171338.1"/>
    <property type="molecule type" value="Genomic_DNA"/>
</dbReference>
<dbReference type="PANTHER" id="PTHR28657">
    <property type="entry name" value="INDOLEAMINE 2,3-DIOXYGENASE"/>
    <property type="match status" value="1"/>
</dbReference>
<dbReference type="GO" id="GO:0046872">
    <property type="term" value="F:metal ion binding"/>
    <property type="evidence" value="ECO:0007669"/>
    <property type="project" value="UniProtKB-KW"/>
</dbReference>
<name>A0AAD5XP87_9FUNG</name>
<evidence type="ECO:0000313" key="5">
    <source>
        <dbReference type="EMBL" id="KAJ3171338.1"/>
    </source>
</evidence>
<accession>A0AAD5XP87</accession>
<keyword evidence="3 4" id="KW-0408">Iron</keyword>
<proteinExistence type="inferred from homology"/>
<dbReference type="GO" id="GO:0005737">
    <property type="term" value="C:cytoplasm"/>
    <property type="evidence" value="ECO:0007669"/>
    <property type="project" value="TreeGrafter"/>
</dbReference>